<evidence type="ECO:0000256" key="4">
    <source>
        <dbReference type="PROSITE-ProRule" id="PRU00091"/>
    </source>
</evidence>
<evidence type="ECO:0000313" key="6">
    <source>
        <dbReference type="EMBL" id="CRZ00909.1"/>
    </source>
</evidence>
<proteinExistence type="predicted"/>
<dbReference type="PROSITE" id="PS50178">
    <property type="entry name" value="ZF_FYVE"/>
    <property type="match status" value="1"/>
</dbReference>
<dbReference type="SMART" id="SM00064">
    <property type="entry name" value="FYVE"/>
    <property type="match status" value="1"/>
</dbReference>
<dbReference type="InterPro" id="IPR011011">
    <property type="entry name" value="Znf_FYVE_PHD"/>
</dbReference>
<dbReference type="Gene3D" id="3.30.40.10">
    <property type="entry name" value="Zinc/RING finger domain, C3HC4 (zinc finger)"/>
    <property type="match status" value="1"/>
</dbReference>
<dbReference type="InterPro" id="IPR013083">
    <property type="entry name" value="Znf_RING/FYVE/PHD"/>
</dbReference>
<evidence type="ECO:0000256" key="1">
    <source>
        <dbReference type="ARBA" id="ARBA00022723"/>
    </source>
</evidence>
<keyword evidence="1" id="KW-0479">Metal-binding</keyword>
<dbReference type="Pfam" id="PF01363">
    <property type="entry name" value="FYVE"/>
    <property type="match status" value="1"/>
</dbReference>
<dbReference type="GO" id="GO:0006623">
    <property type="term" value="P:protein targeting to vacuole"/>
    <property type="evidence" value="ECO:0007669"/>
    <property type="project" value="TreeGrafter"/>
</dbReference>
<evidence type="ECO:0000256" key="2">
    <source>
        <dbReference type="ARBA" id="ARBA00022771"/>
    </source>
</evidence>
<keyword evidence="2 4" id="KW-0863">Zinc-finger</keyword>
<organism evidence="6">
    <name type="scientific">Spongospora subterranea</name>
    <dbReference type="NCBI Taxonomy" id="70186"/>
    <lineage>
        <taxon>Eukaryota</taxon>
        <taxon>Sar</taxon>
        <taxon>Rhizaria</taxon>
        <taxon>Endomyxa</taxon>
        <taxon>Phytomyxea</taxon>
        <taxon>Plasmodiophorida</taxon>
        <taxon>Plasmodiophoridae</taxon>
        <taxon>Spongospora</taxon>
    </lineage>
</organism>
<dbReference type="GO" id="GO:0043328">
    <property type="term" value="P:protein transport to vacuole involved in ubiquitin-dependent protein catabolic process via the multivesicular body sorting pathway"/>
    <property type="evidence" value="ECO:0007669"/>
    <property type="project" value="TreeGrafter"/>
</dbReference>
<reference evidence="6" key="1">
    <citation type="submission" date="2015-04" db="EMBL/GenBank/DDBJ databases">
        <title>The genome sequence of the plant pathogenic Rhizarian Plasmodiophora brassicae reveals insights in its biotrophic life cycle and the origin of chitin synthesis.</title>
        <authorList>
            <person name="Schwelm A."/>
            <person name="Fogelqvist J."/>
            <person name="Knaust A."/>
            <person name="Julke S."/>
            <person name="Lilja T."/>
            <person name="Dhandapani V."/>
            <person name="Bonilla-Rosso G."/>
            <person name="Karlsson M."/>
            <person name="Shevchenko A."/>
            <person name="Choi S.R."/>
            <person name="Kim H.G."/>
            <person name="Park J.Y."/>
            <person name="Lim Y.P."/>
            <person name="Ludwig-Muller J."/>
            <person name="Dixelius C."/>
        </authorList>
    </citation>
    <scope>NUCLEOTIDE SEQUENCE</scope>
    <source>
        <tissue evidence="6">Potato root galls</tissue>
    </source>
</reference>
<dbReference type="PANTHER" id="PTHR47794">
    <property type="entry name" value="VACUOLAR PROTEIN SORTING-ASSOCIATED PROTEIN 27"/>
    <property type="match status" value="1"/>
</dbReference>
<name>A0A0H5QZC3_9EUKA</name>
<dbReference type="InterPro" id="IPR017455">
    <property type="entry name" value="Znf_FYVE-rel"/>
</dbReference>
<accession>A0A0H5QZC3</accession>
<dbReference type="PANTHER" id="PTHR47794:SF1">
    <property type="entry name" value="VACUOLAR PROTEIN SORTING-ASSOCIATED PROTEIN 27"/>
    <property type="match status" value="1"/>
</dbReference>
<feature type="domain" description="FYVE-type" evidence="5">
    <location>
        <begin position="19"/>
        <end position="81"/>
    </location>
</feature>
<dbReference type="AlphaFoldDB" id="A0A0H5QZC3"/>
<protein>
    <recommendedName>
        <fullName evidence="5">FYVE-type domain-containing protein</fullName>
    </recommendedName>
</protein>
<dbReference type="GO" id="GO:0043130">
    <property type="term" value="F:ubiquitin binding"/>
    <property type="evidence" value="ECO:0007669"/>
    <property type="project" value="TreeGrafter"/>
</dbReference>
<sequence>MGQAYSSEADQILVQWDRDSVSDSCSLCSTAFTTFNRRHHCRSCGILLCGECSPYTSWLPQLGYNPDLPQRVCERCSSKSLTVTELEVEAFNLCKKDAWKHESDHDLEHFSIIYESAKRQSTFNSYLLDRFRTRFAILVKSCVNTCLYDVLKASSDVDLRTTVAECIRVGDLCSRFRDDLDVNFSELSAAVSSAKKRIVAAPPVDIAVRSSPSQRLSAPVIRVKKVRFASFEVASPVIVTPSVAAGRLRTKSHTRLRRISLAAAAPPVHGRASTIVC</sequence>
<dbReference type="GO" id="GO:0032266">
    <property type="term" value="F:phosphatidylinositol-3-phosphate binding"/>
    <property type="evidence" value="ECO:0007669"/>
    <property type="project" value="TreeGrafter"/>
</dbReference>
<dbReference type="InterPro" id="IPR000306">
    <property type="entry name" value="Znf_FYVE"/>
</dbReference>
<evidence type="ECO:0000259" key="5">
    <source>
        <dbReference type="PROSITE" id="PS50178"/>
    </source>
</evidence>
<dbReference type="SUPFAM" id="SSF57903">
    <property type="entry name" value="FYVE/PHD zinc finger"/>
    <property type="match status" value="1"/>
</dbReference>
<dbReference type="GO" id="GO:0008270">
    <property type="term" value="F:zinc ion binding"/>
    <property type="evidence" value="ECO:0007669"/>
    <property type="project" value="UniProtKB-KW"/>
</dbReference>
<dbReference type="EMBL" id="HACM01000467">
    <property type="protein sequence ID" value="CRZ00909.1"/>
    <property type="molecule type" value="Transcribed_RNA"/>
</dbReference>
<keyword evidence="3" id="KW-0862">Zinc</keyword>
<dbReference type="GO" id="GO:0033565">
    <property type="term" value="C:ESCRT-0 complex"/>
    <property type="evidence" value="ECO:0007669"/>
    <property type="project" value="TreeGrafter"/>
</dbReference>
<evidence type="ECO:0000256" key="3">
    <source>
        <dbReference type="ARBA" id="ARBA00022833"/>
    </source>
</evidence>